<proteinExistence type="inferred from homology"/>
<dbReference type="Gene3D" id="3.40.50.2060">
    <property type="match status" value="1"/>
</dbReference>
<dbReference type="InterPro" id="IPR043154">
    <property type="entry name" value="Sec-1-like_dom1"/>
</dbReference>
<dbReference type="STRING" id="51028.A0A0N4UYL1"/>
<dbReference type="PANTHER" id="PTHR11679">
    <property type="entry name" value="VESICLE PROTEIN SORTING-ASSOCIATED"/>
    <property type="match status" value="1"/>
</dbReference>
<accession>A0A0N4UYL1</accession>
<dbReference type="Gene3D" id="1.25.40.850">
    <property type="match status" value="1"/>
</dbReference>
<dbReference type="WBParaSite" id="EVEC_0000266901-mRNA-1">
    <property type="protein sequence ID" value="EVEC_0000266901-mRNA-1"/>
    <property type="gene ID" value="EVEC_0000266901"/>
</dbReference>
<dbReference type="OrthoDB" id="10262287at2759"/>
<dbReference type="Gene3D" id="3.40.50.1910">
    <property type="match status" value="2"/>
</dbReference>
<protein>
    <submittedName>
        <fullName evidence="4">Vacuolar protein sorting-associated protein 33A</fullName>
    </submittedName>
</protein>
<dbReference type="InterPro" id="IPR027482">
    <property type="entry name" value="Sec1-like_dom2"/>
</dbReference>
<dbReference type="GO" id="GO:0016192">
    <property type="term" value="P:vesicle-mediated transport"/>
    <property type="evidence" value="ECO:0007669"/>
    <property type="project" value="InterPro"/>
</dbReference>
<sequence>MNALRTNYWLSLLIRSLDEDGRTIAFSIEKIFRVGFLYWSEGYRLGSEVDKEVAKTEQLKQHDVVSMLLMDSGPLVASQEHNHVVYVLEGNIKAARNLFIRLYRHVFESDSFFLIPASCEDFPQDRRLYHALFVPDALAAIRERLNEDERTSFYLKTVMSLPLRIYPLYDDVFSFFMPDIVAKLLIHKDWTELYRCATAILQLQSMCKRIPNLHCYGKWAAQTARILREISTEESKGLSASGEWNVSDVVVIDRWLDPLTPMLYQYTYGGLVDEIFTILPSGGIMTTLFASKNEESNAPKERQLSDDLYQRLRDLHISDVGKTISSEVKEIKEGLKETWDASLTQTKVLIRKLQELKVKERDAEKHTVIADHVTSTLRSDKRFRKIAKFEKELLNGDYGDRVVPFLEDLIAEAYNPERILSLLSIQSLVCGGLKPATYNTYLRLFVQTYGIFNITKWIKLQLAGLLFAKSSKIKWERGRTNIWKEDVREEMLNLRLFRTRNEVDREQALAVEDFSKAPECDYSAFDFYHINKKFSCTDPANLQNECSASYPYCGYVPPLVRLVESGVRNGWKEWTTVTSPQQVVNDPEATTVVCVIGGLTMAEISCLRRIKFSNNLTILVSSVVTGTRMLKSVSSL</sequence>
<dbReference type="SUPFAM" id="SSF56815">
    <property type="entry name" value="Sec1/munc18-like (SM) proteins"/>
    <property type="match status" value="1"/>
</dbReference>
<dbReference type="EMBL" id="UXUI01007369">
    <property type="protein sequence ID" value="VDD87234.1"/>
    <property type="molecule type" value="Genomic_DNA"/>
</dbReference>
<dbReference type="Pfam" id="PF00995">
    <property type="entry name" value="Sec1"/>
    <property type="match status" value="1"/>
</dbReference>
<evidence type="ECO:0000256" key="1">
    <source>
        <dbReference type="ARBA" id="ARBA00009884"/>
    </source>
</evidence>
<reference evidence="2 3" key="2">
    <citation type="submission" date="2018-10" db="EMBL/GenBank/DDBJ databases">
        <authorList>
            <consortium name="Pathogen Informatics"/>
        </authorList>
    </citation>
    <scope>NUCLEOTIDE SEQUENCE [LARGE SCALE GENOMIC DNA]</scope>
</reference>
<dbReference type="InterPro" id="IPR043155">
    <property type="entry name" value="VPS33_dom3b"/>
</dbReference>
<keyword evidence="3" id="KW-1185">Reference proteome</keyword>
<dbReference type="AlphaFoldDB" id="A0A0N4UYL1"/>
<dbReference type="InterPro" id="IPR001619">
    <property type="entry name" value="Sec1-like"/>
</dbReference>
<name>A0A0N4UYL1_ENTVE</name>
<reference evidence="4" key="1">
    <citation type="submission" date="2017-02" db="UniProtKB">
        <authorList>
            <consortium name="WormBaseParasite"/>
        </authorList>
    </citation>
    <scope>IDENTIFICATION</scope>
</reference>
<evidence type="ECO:0000313" key="4">
    <source>
        <dbReference type="WBParaSite" id="EVEC_0000266901-mRNA-1"/>
    </source>
</evidence>
<dbReference type="InterPro" id="IPR036045">
    <property type="entry name" value="Sec1-like_sf"/>
</dbReference>
<comment type="similarity">
    <text evidence="1">Belongs to the STXBP/unc-18/SEC1 family.</text>
</comment>
<organism evidence="4">
    <name type="scientific">Enterobius vermicularis</name>
    <name type="common">Human pinworm</name>
    <dbReference type="NCBI Taxonomy" id="51028"/>
    <lineage>
        <taxon>Eukaryota</taxon>
        <taxon>Metazoa</taxon>
        <taxon>Ecdysozoa</taxon>
        <taxon>Nematoda</taxon>
        <taxon>Chromadorea</taxon>
        <taxon>Rhabditida</taxon>
        <taxon>Spirurina</taxon>
        <taxon>Oxyuridomorpha</taxon>
        <taxon>Oxyuroidea</taxon>
        <taxon>Oxyuridae</taxon>
        <taxon>Enterobius</taxon>
    </lineage>
</organism>
<gene>
    <name evidence="2" type="ORF">EVEC_LOCUS2377</name>
</gene>
<dbReference type="Proteomes" id="UP000274131">
    <property type="component" value="Unassembled WGS sequence"/>
</dbReference>
<evidence type="ECO:0000313" key="2">
    <source>
        <dbReference type="EMBL" id="VDD87234.1"/>
    </source>
</evidence>
<evidence type="ECO:0000313" key="3">
    <source>
        <dbReference type="Proteomes" id="UP000274131"/>
    </source>
</evidence>